<reference evidence="1 2" key="1">
    <citation type="submission" date="2021-07" db="EMBL/GenBank/DDBJ databases">
        <authorList>
            <person name="Palmer J.M."/>
        </authorList>
    </citation>
    <scope>NUCLEOTIDE SEQUENCE [LARGE SCALE GENOMIC DNA]</scope>
    <source>
        <strain evidence="1 2">AT_MEX2019</strain>
        <tissue evidence="1">Muscle</tissue>
    </source>
</reference>
<dbReference type="Proteomes" id="UP001345963">
    <property type="component" value="Unassembled WGS sequence"/>
</dbReference>
<proteinExistence type="predicted"/>
<dbReference type="EMBL" id="JAHUTI010054267">
    <property type="protein sequence ID" value="MED6250008.1"/>
    <property type="molecule type" value="Genomic_DNA"/>
</dbReference>
<organism evidence="1 2">
    <name type="scientific">Ataeniobius toweri</name>
    <dbReference type="NCBI Taxonomy" id="208326"/>
    <lineage>
        <taxon>Eukaryota</taxon>
        <taxon>Metazoa</taxon>
        <taxon>Chordata</taxon>
        <taxon>Craniata</taxon>
        <taxon>Vertebrata</taxon>
        <taxon>Euteleostomi</taxon>
        <taxon>Actinopterygii</taxon>
        <taxon>Neopterygii</taxon>
        <taxon>Teleostei</taxon>
        <taxon>Neoteleostei</taxon>
        <taxon>Acanthomorphata</taxon>
        <taxon>Ovalentaria</taxon>
        <taxon>Atherinomorphae</taxon>
        <taxon>Cyprinodontiformes</taxon>
        <taxon>Goodeidae</taxon>
        <taxon>Ataeniobius</taxon>
    </lineage>
</organism>
<accession>A0ABU7BHU1</accession>
<name>A0ABU7BHU1_9TELE</name>
<evidence type="ECO:0000313" key="1">
    <source>
        <dbReference type="EMBL" id="MED6250008.1"/>
    </source>
</evidence>
<evidence type="ECO:0000313" key="2">
    <source>
        <dbReference type="Proteomes" id="UP001345963"/>
    </source>
</evidence>
<protein>
    <submittedName>
        <fullName evidence="1">Uncharacterized protein</fullName>
    </submittedName>
</protein>
<gene>
    <name evidence="1" type="ORF">ATANTOWER_023048</name>
</gene>
<keyword evidence="2" id="KW-1185">Reference proteome</keyword>
<comment type="caution">
    <text evidence="1">The sequence shown here is derived from an EMBL/GenBank/DDBJ whole genome shotgun (WGS) entry which is preliminary data.</text>
</comment>
<sequence>MAGFRALLVRLQLEYPTGDALCCQARTLYDMRGKSYLHPMARLGISQHGQAFADLLFYDTLYWRQNNFLRMDRKGCNFSFFRVYSLLLWNDCYCCSDGVYTSKWNYNHLHCQLYLLGGARVSGCVSQMSHSS</sequence>